<keyword evidence="1" id="KW-0472">Membrane</keyword>
<reference evidence="2" key="1">
    <citation type="submission" date="2022-03" db="EMBL/GenBank/DDBJ databases">
        <authorList>
            <person name="Sayadi A."/>
        </authorList>
    </citation>
    <scope>NUCLEOTIDE SEQUENCE</scope>
</reference>
<accession>A0A9P0Q9C6</accession>
<feature type="transmembrane region" description="Helical" evidence="1">
    <location>
        <begin position="12"/>
        <end position="32"/>
    </location>
</feature>
<feature type="non-terminal residue" evidence="2">
    <location>
        <position position="1"/>
    </location>
</feature>
<dbReference type="EMBL" id="CAKOFQ010008819">
    <property type="protein sequence ID" value="CAH2016113.1"/>
    <property type="molecule type" value="Genomic_DNA"/>
</dbReference>
<comment type="caution">
    <text evidence="2">The sequence shown here is derived from an EMBL/GenBank/DDBJ whole genome shotgun (WGS) entry which is preliminary data.</text>
</comment>
<evidence type="ECO:0000313" key="3">
    <source>
        <dbReference type="Proteomes" id="UP001152888"/>
    </source>
</evidence>
<feature type="transmembrane region" description="Helical" evidence="1">
    <location>
        <begin position="47"/>
        <end position="67"/>
    </location>
</feature>
<proteinExistence type="predicted"/>
<name>A0A9P0Q9C6_ACAOB</name>
<dbReference type="Proteomes" id="UP001152888">
    <property type="component" value="Unassembled WGS sequence"/>
</dbReference>
<dbReference type="AlphaFoldDB" id="A0A9P0Q9C6"/>
<evidence type="ECO:0000313" key="2">
    <source>
        <dbReference type="EMBL" id="CAH2016113.1"/>
    </source>
</evidence>
<keyword evidence="1" id="KW-1133">Transmembrane helix</keyword>
<keyword evidence="3" id="KW-1185">Reference proteome</keyword>
<keyword evidence="1" id="KW-0812">Transmembrane</keyword>
<sequence length="83" mass="9689">CDIFWLCRYSGYVVGVTVLEFFFEGTGFLFLYDKWESLSLVDINSVIFIYSTGMLNLMMMLTIYFHIEVCGKGATTMWDRIIL</sequence>
<gene>
    <name evidence="2" type="ORF">ACAOBT_LOCUS35158</name>
</gene>
<organism evidence="2 3">
    <name type="scientific">Acanthoscelides obtectus</name>
    <name type="common">Bean weevil</name>
    <name type="synonym">Bruchus obtectus</name>
    <dbReference type="NCBI Taxonomy" id="200917"/>
    <lineage>
        <taxon>Eukaryota</taxon>
        <taxon>Metazoa</taxon>
        <taxon>Ecdysozoa</taxon>
        <taxon>Arthropoda</taxon>
        <taxon>Hexapoda</taxon>
        <taxon>Insecta</taxon>
        <taxon>Pterygota</taxon>
        <taxon>Neoptera</taxon>
        <taxon>Endopterygota</taxon>
        <taxon>Coleoptera</taxon>
        <taxon>Polyphaga</taxon>
        <taxon>Cucujiformia</taxon>
        <taxon>Chrysomeloidea</taxon>
        <taxon>Chrysomelidae</taxon>
        <taxon>Bruchinae</taxon>
        <taxon>Bruchini</taxon>
        <taxon>Acanthoscelides</taxon>
    </lineage>
</organism>
<protein>
    <submittedName>
        <fullName evidence="2">Uncharacterized protein</fullName>
    </submittedName>
</protein>
<evidence type="ECO:0000256" key="1">
    <source>
        <dbReference type="SAM" id="Phobius"/>
    </source>
</evidence>